<dbReference type="InterPro" id="IPR046470">
    <property type="entry name" value="SAM_HAT_C"/>
</dbReference>
<feature type="domain" description="S-adenosyl-l-methionine hydroxide adenosyltransferase C-terminal" evidence="4">
    <location>
        <begin position="178"/>
        <end position="257"/>
    </location>
</feature>
<proteinExistence type="inferred from homology"/>
<evidence type="ECO:0000313" key="5">
    <source>
        <dbReference type="EMBL" id="NCJ07980.1"/>
    </source>
</evidence>
<dbReference type="PANTHER" id="PTHR35092">
    <property type="entry name" value="CHLORINASE MJ1651"/>
    <property type="match status" value="1"/>
</dbReference>
<evidence type="ECO:0000259" key="3">
    <source>
        <dbReference type="Pfam" id="PF01887"/>
    </source>
</evidence>
<keyword evidence="1" id="KW-0949">S-adenosyl-L-methionine</keyword>
<dbReference type="SUPFAM" id="SSF102522">
    <property type="entry name" value="Bacterial fluorinating enzyme, N-terminal domain"/>
    <property type="match status" value="1"/>
</dbReference>
<dbReference type="InterPro" id="IPR046469">
    <property type="entry name" value="SAM_HAT_N"/>
</dbReference>
<dbReference type="PIRSF" id="PIRSF006779">
    <property type="entry name" value="UCP006779"/>
    <property type="match status" value="1"/>
</dbReference>
<organism evidence="5 6">
    <name type="scientific">Petrachloros mirabilis ULC683</name>
    <dbReference type="NCBI Taxonomy" id="2781853"/>
    <lineage>
        <taxon>Bacteria</taxon>
        <taxon>Bacillati</taxon>
        <taxon>Cyanobacteriota</taxon>
        <taxon>Cyanophyceae</taxon>
        <taxon>Synechococcales</taxon>
        <taxon>Petrachlorosaceae</taxon>
        <taxon>Petrachloros</taxon>
        <taxon>Petrachloros mirabilis</taxon>
    </lineage>
</organism>
<protein>
    <recommendedName>
        <fullName evidence="7">SAM-dependent chlorinase/fluorinase</fullName>
    </recommendedName>
</protein>
<dbReference type="AlphaFoldDB" id="A0A8K1ZZ30"/>
<dbReference type="Proteomes" id="UP000607397">
    <property type="component" value="Unassembled WGS sequence"/>
</dbReference>
<evidence type="ECO:0000313" key="6">
    <source>
        <dbReference type="Proteomes" id="UP000607397"/>
    </source>
</evidence>
<comment type="similarity">
    <text evidence="2">Belongs to the SAM hydrolase / SAM-dependent halogenase family.</text>
</comment>
<dbReference type="PANTHER" id="PTHR35092:SF1">
    <property type="entry name" value="CHLORINASE MJ1651"/>
    <property type="match status" value="1"/>
</dbReference>
<evidence type="ECO:0008006" key="7">
    <source>
        <dbReference type="Google" id="ProtNLM"/>
    </source>
</evidence>
<accession>A0A8K1ZZ30</accession>
<dbReference type="Gene3D" id="2.40.30.90">
    <property type="entry name" value="Bacterial fluorinating enzyme like"/>
    <property type="match status" value="1"/>
</dbReference>
<evidence type="ECO:0000256" key="1">
    <source>
        <dbReference type="ARBA" id="ARBA00022691"/>
    </source>
</evidence>
<feature type="domain" description="S-adenosyl-l-methionine hydroxide adenosyltransferase N-terminal" evidence="3">
    <location>
        <begin position="5"/>
        <end position="155"/>
    </location>
</feature>
<dbReference type="SUPFAM" id="SSF101852">
    <property type="entry name" value="Bacterial fluorinating enzyme, C-terminal domain"/>
    <property type="match status" value="1"/>
</dbReference>
<keyword evidence="6" id="KW-1185">Reference proteome</keyword>
<gene>
    <name evidence="5" type="ORF">GS597_15995</name>
</gene>
<dbReference type="RefSeq" id="WP_161826455.1">
    <property type="nucleotide sequence ID" value="NZ_WVIC01000037.1"/>
</dbReference>
<dbReference type="InterPro" id="IPR023227">
    <property type="entry name" value="SAM_OH_AdoTrfase_C_sf"/>
</dbReference>
<dbReference type="Gene3D" id="3.40.50.10790">
    <property type="entry name" value="S-adenosyl-l-methionine hydroxide adenosyltransferase, N-terminal"/>
    <property type="match status" value="1"/>
</dbReference>
<evidence type="ECO:0000256" key="2">
    <source>
        <dbReference type="ARBA" id="ARBA00024035"/>
    </source>
</evidence>
<dbReference type="Pfam" id="PF01887">
    <property type="entry name" value="SAM_HAT_N"/>
    <property type="match status" value="1"/>
</dbReference>
<dbReference type="Pfam" id="PF20257">
    <property type="entry name" value="SAM_HAT_C"/>
    <property type="match status" value="1"/>
</dbReference>
<evidence type="ECO:0000259" key="4">
    <source>
        <dbReference type="Pfam" id="PF20257"/>
    </source>
</evidence>
<name>A0A8K1ZZ30_9CYAN</name>
<dbReference type="EMBL" id="WVIC01000037">
    <property type="protein sequence ID" value="NCJ07980.1"/>
    <property type="molecule type" value="Genomic_DNA"/>
</dbReference>
<comment type="caution">
    <text evidence="5">The sequence shown here is derived from an EMBL/GenBank/DDBJ whole genome shotgun (WGS) entry which is preliminary data.</text>
</comment>
<dbReference type="InterPro" id="IPR023228">
    <property type="entry name" value="SAM_OH_AdoTrfase_N_sf"/>
</dbReference>
<sequence length="278" mass="29337">MAAPVTLLTDFGQSDAYVGILKGVMLGICPSLEFVDLTHEIPAQNVALASFQLQNAFPYFPAQTVHLAVVDPGVGSERRGIAVQLPTGFLVGPDNGLFTGVLAAAASQNWPVQVVELNQPQYWRTAQPSATFHGRDIFAPVAAHLARGVPLTHLGSSLSEADLQGLTLPTWCPTRGQGAIQAIDHFGNLITNIPGQVACGTWSLVYDSGQIPGGRTYSDQPLGTLLGLVGSHGWVEIAVNGNSAQARLQANVGDRVRLVNWVDNGLSAANCGEFKPSH</sequence>
<reference evidence="5" key="1">
    <citation type="submission" date="2019-12" db="EMBL/GenBank/DDBJ databases">
        <title>High-Quality draft genome sequences of three cyanobacteria isolated from the limestone walls of the Old Cathedral of Coimbra.</title>
        <authorList>
            <person name="Tiago I."/>
            <person name="Soares F."/>
            <person name="Portugal A."/>
        </authorList>
    </citation>
    <scope>NUCLEOTIDE SEQUENCE [LARGE SCALE GENOMIC DNA]</scope>
    <source>
        <strain evidence="5">C</strain>
    </source>
</reference>
<dbReference type="InterPro" id="IPR002747">
    <property type="entry name" value="SAM_OH_AdoTrfase"/>
</dbReference>